<evidence type="ECO:0000256" key="6">
    <source>
        <dbReference type="ARBA" id="ARBA00013120"/>
    </source>
</evidence>
<dbReference type="RefSeq" id="WP_114590143.1">
    <property type="nucleotide sequence ID" value="NZ_CAXIBR010000081.1"/>
</dbReference>
<evidence type="ECO:0000256" key="5">
    <source>
        <dbReference type="ARBA" id="ARBA00011738"/>
    </source>
</evidence>
<evidence type="ECO:0000256" key="15">
    <source>
        <dbReference type="HAMAP-Rule" id="MF_02121"/>
    </source>
</evidence>
<dbReference type="InterPro" id="IPR012280">
    <property type="entry name" value="Semialdhyde_DH_dimer_dom"/>
</dbReference>
<evidence type="ECO:0000256" key="14">
    <source>
        <dbReference type="ARBA" id="ARBA00047891"/>
    </source>
</evidence>
<evidence type="ECO:0000256" key="13">
    <source>
        <dbReference type="ARBA" id="ARBA00023167"/>
    </source>
</evidence>
<feature type="binding site" evidence="15">
    <location>
        <begin position="18"/>
        <end position="21"/>
    </location>
    <ligand>
        <name>NADP(+)</name>
        <dbReference type="ChEBI" id="CHEBI:58349"/>
    </ligand>
</feature>
<dbReference type="Pfam" id="PF01118">
    <property type="entry name" value="Semialdhyde_dh"/>
    <property type="match status" value="1"/>
</dbReference>
<dbReference type="HAMAP" id="MF_02121">
    <property type="entry name" value="ASADH"/>
    <property type="match status" value="1"/>
</dbReference>
<keyword evidence="8 15" id="KW-0791">Threonine biosynthesis</keyword>
<dbReference type="PANTHER" id="PTHR46278">
    <property type="entry name" value="DEHYDROGENASE, PUTATIVE-RELATED"/>
    <property type="match status" value="1"/>
</dbReference>
<dbReference type="CDD" id="cd18131">
    <property type="entry name" value="ASADH_C_bac_euk_like"/>
    <property type="match status" value="1"/>
</dbReference>
<evidence type="ECO:0000256" key="3">
    <source>
        <dbReference type="ARBA" id="ARBA00005097"/>
    </source>
</evidence>
<evidence type="ECO:0000256" key="8">
    <source>
        <dbReference type="ARBA" id="ARBA00022697"/>
    </source>
</evidence>
<dbReference type="InterPro" id="IPR012080">
    <property type="entry name" value="Asp_semialdehyde_DH"/>
</dbReference>
<dbReference type="SUPFAM" id="SSF51735">
    <property type="entry name" value="NAD(P)-binding Rossmann-fold domains"/>
    <property type="match status" value="1"/>
</dbReference>
<dbReference type="OrthoDB" id="9805684at2"/>
<dbReference type="GO" id="GO:0071266">
    <property type="term" value="P:'de novo' L-methionine biosynthetic process"/>
    <property type="evidence" value="ECO:0007669"/>
    <property type="project" value="UniProtKB-UniRule"/>
</dbReference>
<evidence type="ECO:0000256" key="7">
    <source>
        <dbReference type="ARBA" id="ARBA00022605"/>
    </source>
</evidence>
<dbReference type="InterPro" id="IPR005986">
    <property type="entry name" value="Asp_semialdehyde_DH_beta"/>
</dbReference>
<evidence type="ECO:0000256" key="12">
    <source>
        <dbReference type="ARBA" id="ARBA00023154"/>
    </source>
</evidence>
<keyword evidence="12 15" id="KW-0457">Lysine biosynthesis</keyword>
<dbReference type="PIRSF" id="PIRSF000148">
    <property type="entry name" value="ASA_dh"/>
    <property type="match status" value="1"/>
</dbReference>
<dbReference type="GO" id="GO:0046983">
    <property type="term" value="F:protein dimerization activity"/>
    <property type="evidence" value="ECO:0007669"/>
    <property type="project" value="InterPro"/>
</dbReference>
<keyword evidence="11 15" id="KW-0560">Oxidoreductase</keyword>
<dbReference type="GO" id="GO:0019877">
    <property type="term" value="P:diaminopimelate biosynthetic process"/>
    <property type="evidence" value="ECO:0007669"/>
    <property type="project" value="UniProtKB-UniRule"/>
</dbReference>
<dbReference type="Pfam" id="PF02774">
    <property type="entry name" value="Semialdhyde_dhC"/>
    <property type="match status" value="1"/>
</dbReference>
<dbReference type="PANTHER" id="PTHR46278:SF2">
    <property type="entry name" value="ASPARTATE-SEMIALDEHYDE DEHYDROGENASE"/>
    <property type="match status" value="1"/>
</dbReference>
<dbReference type="GO" id="GO:0051287">
    <property type="term" value="F:NAD binding"/>
    <property type="evidence" value="ECO:0007669"/>
    <property type="project" value="InterPro"/>
</dbReference>
<dbReference type="UniPathway" id="UPA00034">
    <property type="reaction ID" value="UER00016"/>
</dbReference>
<keyword evidence="19" id="KW-1185">Reference proteome</keyword>
<sequence>MTASPSSTGRRVAIAGATGAVGQDLRRLLDRRDFPLDDLVLLASPRSAGKVIRWRDRDITVKDLSDADAFDGVDVALFSAGGGRSTEHAPRAVEAGALVVDNSSAFRMDPDVPLVVTEVNADELDVRPTKGIIANPNCTTMAAMLPLKALHDAFGLVSMVATSYQAAGGAGQSGMDELREQVGVLADNFDLLRTDGAAAAKLVQADTFPTAMAFNVIPLRGAMQDNGYTDEEMKLLNESRKILGIPDLEVSPSCVSVPVVAGHAIQIRATFGRSVTREAALRALDGFPGLVVADRPTPLEFAGRDEVAVGRIREDLHDDHSLNFFCVGDNLLKGAALNTVQIAEELVARGHV</sequence>
<dbReference type="UniPathway" id="UPA00051">
    <property type="reaction ID" value="UER00464"/>
</dbReference>
<dbReference type="Proteomes" id="UP000264006">
    <property type="component" value="Chromosome"/>
</dbReference>
<dbReference type="InterPro" id="IPR000534">
    <property type="entry name" value="Semialdehyde_DH_NAD-bd"/>
</dbReference>
<dbReference type="GO" id="GO:0009089">
    <property type="term" value="P:lysine biosynthetic process via diaminopimelate"/>
    <property type="evidence" value="ECO:0007669"/>
    <property type="project" value="UniProtKB-UniRule"/>
</dbReference>
<proteinExistence type="inferred from homology"/>
<dbReference type="EC" id="1.2.1.11" evidence="6 15"/>
<dbReference type="UniPathway" id="UPA00050">
    <property type="reaction ID" value="UER00463"/>
</dbReference>
<keyword evidence="10 15" id="KW-0220">Diaminopimelate biosynthesis</keyword>
<dbReference type="Gene3D" id="3.40.50.720">
    <property type="entry name" value="NAD(P)-binding Rossmann-like Domain"/>
    <property type="match status" value="1"/>
</dbReference>
<protein>
    <recommendedName>
        <fullName evidence="6 15">Aspartate-semialdehyde dehydrogenase</fullName>
        <shortName evidence="15">ASA dehydrogenase</shortName>
        <shortName evidence="15">ASADH</shortName>
        <ecNumber evidence="6 15">1.2.1.11</ecNumber>
    </recommendedName>
    <alternativeName>
        <fullName evidence="15">Aspartate-beta-semialdehyde dehydrogenase</fullName>
    </alternativeName>
</protein>
<feature type="active site" description="Acyl-thioester intermediate" evidence="15 16">
    <location>
        <position position="138"/>
    </location>
</feature>
<dbReference type="KEGG" id="euz:DVS28_a0619"/>
<evidence type="ECO:0000259" key="17">
    <source>
        <dbReference type="SMART" id="SM00859"/>
    </source>
</evidence>
<evidence type="ECO:0000256" key="9">
    <source>
        <dbReference type="ARBA" id="ARBA00022857"/>
    </source>
</evidence>
<dbReference type="InterPro" id="IPR036291">
    <property type="entry name" value="NAD(P)-bd_dom_sf"/>
</dbReference>
<evidence type="ECO:0000256" key="4">
    <source>
        <dbReference type="ARBA" id="ARBA00010584"/>
    </source>
</evidence>
<comment type="caution">
    <text evidence="15">Lacks conserved residue(s) required for the propagation of feature annotation.</text>
</comment>
<dbReference type="NCBIfam" id="NF011456">
    <property type="entry name" value="PRK14874.1"/>
    <property type="match status" value="1"/>
</dbReference>
<feature type="active site" description="Proton acceptor" evidence="15 16">
    <location>
        <position position="263"/>
    </location>
</feature>
<dbReference type="SMART" id="SM00859">
    <property type="entry name" value="Semialdhyde_dh"/>
    <property type="match status" value="1"/>
</dbReference>
<evidence type="ECO:0000256" key="11">
    <source>
        <dbReference type="ARBA" id="ARBA00023002"/>
    </source>
</evidence>
<comment type="function">
    <text evidence="15">Catalyzes the NADPH-dependent formation of L-aspartate-semialdehyde (L-ASA) by the reductive dephosphorylation of L-aspartyl-4-phosphate.</text>
</comment>
<feature type="binding site" evidence="15">
    <location>
        <position position="165"/>
    </location>
    <ligand>
        <name>substrate</name>
    </ligand>
</feature>
<keyword evidence="7 15" id="KW-0028">Amino-acid biosynthesis</keyword>
<comment type="similarity">
    <text evidence="4 15">Belongs to the aspartate-semialdehyde dehydrogenase family.</text>
</comment>
<organism evidence="18 19">
    <name type="scientific">Euzebya pacifica</name>
    <dbReference type="NCBI Taxonomy" id="1608957"/>
    <lineage>
        <taxon>Bacteria</taxon>
        <taxon>Bacillati</taxon>
        <taxon>Actinomycetota</taxon>
        <taxon>Nitriliruptoria</taxon>
        <taxon>Euzebyales</taxon>
    </lineage>
</organism>
<feature type="domain" description="Semialdehyde dehydrogenase NAD-binding" evidence="17">
    <location>
        <begin position="11"/>
        <end position="127"/>
    </location>
</feature>
<evidence type="ECO:0000256" key="2">
    <source>
        <dbReference type="ARBA" id="ARBA00005076"/>
    </source>
</evidence>
<dbReference type="AlphaFoldDB" id="A0A346XSX4"/>
<comment type="pathway">
    <text evidence="1 15">Amino-acid biosynthesis; L-methionine biosynthesis via de novo pathway; L-homoserine from L-aspartate: step 2/3.</text>
</comment>
<evidence type="ECO:0000256" key="1">
    <source>
        <dbReference type="ARBA" id="ARBA00005021"/>
    </source>
</evidence>
<feature type="binding site" evidence="15">
    <location>
        <position position="330"/>
    </location>
    <ligand>
        <name>NADP(+)</name>
        <dbReference type="ChEBI" id="CHEBI:58349"/>
    </ligand>
</feature>
<gene>
    <name evidence="15" type="primary">asd</name>
    <name evidence="18" type="ORF">DVS28_a0619</name>
</gene>
<feature type="binding site" evidence="15">
    <location>
        <begin position="46"/>
        <end position="47"/>
    </location>
    <ligand>
        <name>NADP(+)</name>
        <dbReference type="ChEBI" id="CHEBI:58349"/>
    </ligand>
</feature>
<evidence type="ECO:0000256" key="16">
    <source>
        <dbReference type="PIRSR" id="PIRSR000148-1"/>
    </source>
</evidence>
<dbReference type="GO" id="GO:0009097">
    <property type="term" value="P:isoleucine biosynthetic process"/>
    <property type="evidence" value="ECO:0007669"/>
    <property type="project" value="UniProtKB-UniRule"/>
</dbReference>
<dbReference type="EMBL" id="CP031165">
    <property type="protein sequence ID" value="AXV05321.1"/>
    <property type="molecule type" value="Genomic_DNA"/>
</dbReference>
<keyword evidence="13 15" id="KW-0486">Methionine biosynthesis</keyword>
<keyword evidence="9 15" id="KW-0521">NADP</keyword>
<comment type="pathway">
    <text evidence="3 15">Amino-acid biosynthesis; L-threonine biosynthesis; L-threonine from L-aspartate: step 2/5.</text>
</comment>
<comment type="subunit">
    <text evidence="5 15">Homodimer.</text>
</comment>
<reference evidence="18 19" key="1">
    <citation type="submission" date="2018-09" db="EMBL/GenBank/DDBJ databases">
        <title>Complete genome sequence of Euzebya sp. DY32-46 isolated from seawater of Pacific Ocean.</title>
        <authorList>
            <person name="Xu L."/>
            <person name="Wu Y.-H."/>
            <person name="Xu X.-W."/>
        </authorList>
    </citation>
    <scope>NUCLEOTIDE SEQUENCE [LARGE SCALE GENOMIC DNA]</scope>
    <source>
        <strain evidence="18 19">DY32-46</strain>
    </source>
</reference>
<dbReference type="GO" id="GO:0004073">
    <property type="term" value="F:aspartate-semialdehyde dehydrogenase activity"/>
    <property type="evidence" value="ECO:0007669"/>
    <property type="project" value="UniProtKB-UniRule"/>
</dbReference>
<dbReference type="GO" id="GO:0050661">
    <property type="term" value="F:NADP binding"/>
    <property type="evidence" value="ECO:0007669"/>
    <property type="project" value="UniProtKB-UniRule"/>
</dbReference>
<evidence type="ECO:0000313" key="19">
    <source>
        <dbReference type="Proteomes" id="UP000264006"/>
    </source>
</evidence>
<comment type="pathway">
    <text evidence="2 15">Amino-acid biosynthesis; L-lysine biosynthesis via DAP pathway; (S)-tetrahydrodipicolinate from L-aspartate: step 2/4.</text>
</comment>
<comment type="catalytic activity">
    <reaction evidence="14 15">
        <text>L-aspartate 4-semialdehyde + phosphate + NADP(+) = 4-phospho-L-aspartate + NADPH + H(+)</text>
        <dbReference type="Rhea" id="RHEA:24284"/>
        <dbReference type="ChEBI" id="CHEBI:15378"/>
        <dbReference type="ChEBI" id="CHEBI:43474"/>
        <dbReference type="ChEBI" id="CHEBI:57535"/>
        <dbReference type="ChEBI" id="CHEBI:57783"/>
        <dbReference type="ChEBI" id="CHEBI:58349"/>
        <dbReference type="ChEBI" id="CHEBI:537519"/>
        <dbReference type="EC" id="1.2.1.11"/>
    </reaction>
</comment>
<dbReference type="SUPFAM" id="SSF55347">
    <property type="entry name" value="Glyceraldehyde-3-phosphate dehydrogenase-like, C-terminal domain"/>
    <property type="match status" value="1"/>
</dbReference>
<dbReference type="NCBIfam" id="TIGR01296">
    <property type="entry name" value="asd_B"/>
    <property type="match status" value="1"/>
</dbReference>
<evidence type="ECO:0000256" key="10">
    <source>
        <dbReference type="ARBA" id="ARBA00022915"/>
    </source>
</evidence>
<dbReference type="Gene3D" id="3.30.360.10">
    <property type="entry name" value="Dihydrodipicolinate Reductase, domain 2"/>
    <property type="match status" value="1"/>
</dbReference>
<accession>A0A346XSX4</accession>
<feature type="binding site" evidence="15">
    <location>
        <position position="107"/>
    </location>
    <ligand>
        <name>phosphate</name>
        <dbReference type="ChEBI" id="CHEBI:43474"/>
    </ligand>
</feature>
<dbReference type="CDD" id="cd02316">
    <property type="entry name" value="VcASADH2_like_N"/>
    <property type="match status" value="1"/>
</dbReference>
<name>A0A346XSX4_9ACTN</name>
<dbReference type="GO" id="GO:0009088">
    <property type="term" value="P:threonine biosynthetic process"/>
    <property type="evidence" value="ECO:0007669"/>
    <property type="project" value="UniProtKB-UniRule"/>
</dbReference>
<evidence type="ECO:0000313" key="18">
    <source>
        <dbReference type="EMBL" id="AXV05321.1"/>
    </source>
</evidence>